<proteinExistence type="predicted"/>
<evidence type="ECO:0000313" key="1">
    <source>
        <dbReference type="EMBL" id="KAJ8301546.1"/>
    </source>
</evidence>
<sequence length="268" mass="31174">MSGENAYVLLAVEAESYVEHLQKYKLVDVGSPSWGRQHEMIEKLNMQAVLNASAQEDEYIKDFLISYNKTECLIYDLIVTEVWKQKIFKELVEMEFEPKTTFPIYMVLYHEATVINLLETTLFFRETCESAEDSVPDLIDYCYRKLTELVARSAETEDDDEDEEINKEVTSSTFTATNMEDLVKQEKTLNFEICIKAVSVLRYITDNLSSLPLSAVTRILNTHDIPILLVQLVESPPWTKTKDGKIYKFIDTKWQEVSRCRQFENNKD</sequence>
<reference evidence="1 2" key="1">
    <citation type="submission" date="2022-12" db="EMBL/GenBank/DDBJ databases">
        <title>Chromosome-level genome of Tegillarca granosa.</title>
        <authorList>
            <person name="Kim J."/>
        </authorList>
    </citation>
    <scope>NUCLEOTIDE SEQUENCE [LARGE SCALE GENOMIC DNA]</scope>
    <source>
        <strain evidence="1">Teg-2019</strain>
        <tissue evidence="1">Adductor muscle</tissue>
    </source>
</reference>
<accession>A0ABQ9EAW8</accession>
<name>A0ABQ9EAW8_TEGGR</name>
<evidence type="ECO:0000313" key="2">
    <source>
        <dbReference type="Proteomes" id="UP001217089"/>
    </source>
</evidence>
<comment type="caution">
    <text evidence="1">The sequence shown here is derived from an EMBL/GenBank/DDBJ whole genome shotgun (WGS) entry which is preliminary data.</text>
</comment>
<dbReference type="InterPro" id="IPR052298">
    <property type="entry name" value="ZMYND10"/>
</dbReference>
<dbReference type="PANTHER" id="PTHR13244">
    <property type="entry name" value="ZINC FINGER MYND DOMAIN CONTAINING PROTEIN 10"/>
    <property type="match status" value="1"/>
</dbReference>
<dbReference type="EMBL" id="JARBDR010000918">
    <property type="protein sequence ID" value="KAJ8301546.1"/>
    <property type="molecule type" value="Genomic_DNA"/>
</dbReference>
<dbReference type="PANTHER" id="PTHR13244:SF7">
    <property type="entry name" value="ZINC FINGER MYND DOMAIN-CONTAINING PROTEIN 10"/>
    <property type="match status" value="1"/>
</dbReference>
<gene>
    <name evidence="1" type="ORF">KUTeg_020533</name>
</gene>
<organism evidence="1 2">
    <name type="scientific">Tegillarca granosa</name>
    <name type="common">Malaysian cockle</name>
    <name type="synonym">Anadara granosa</name>
    <dbReference type="NCBI Taxonomy" id="220873"/>
    <lineage>
        <taxon>Eukaryota</taxon>
        <taxon>Metazoa</taxon>
        <taxon>Spiralia</taxon>
        <taxon>Lophotrochozoa</taxon>
        <taxon>Mollusca</taxon>
        <taxon>Bivalvia</taxon>
        <taxon>Autobranchia</taxon>
        <taxon>Pteriomorphia</taxon>
        <taxon>Arcoida</taxon>
        <taxon>Arcoidea</taxon>
        <taxon>Arcidae</taxon>
        <taxon>Tegillarca</taxon>
    </lineage>
</organism>
<keyword evidence="2" id="KW-1185">Reference proteome</keyword>
<dbReference type="Proteomes" id="UP001217089">
    <property type="component" value="Unassembled WGS sequence"/>
</dbReference>
<protein>
    <submittedName>
        <fullName evidence="1">Uncharacterized protein</fullName>
    </submittedName>
</protein>